<feature type="chain" id="PRO_5040218422" evidence="2">
    <location>
        <begin position="25"/>
        <end position="186"/>
    </location>
</feature>
<protein>
    <submittedName>
        <fullName evidence="3">Uncharacterized protein</fullName>
    </submittedName>
</protein>
<evidence type="ECO:0000256" key="1">
    <source>
        <dbReference type="SAM" id="MobiDB-lite"/>
    </source>
</evidence>
<evidence type="ECO:0000256" key="2">
    <source>
        <dbReference type="SAM" id="SignalP"/>
    </source>
</evidence>
<gene>
    <name evidence="3" type="ORF">CROQUDRAFT_224393</name>
</gene>
<dbReference type="Proteomes" id="UP000886653">
    <property type="component" value="Unassembled WGS sequence"/>
</dbReference>
<feature type="compositionally biased region" description="Polar residues" evidence="1">
    <location>
        <begin position="86"/>
        <end position="97"/>
    </location>
</feature>
<accession>A0A9P6NBJ1</accession>
<evidence type="ECO:0000313" key="3">
    <source>
        <dbReference type="EMBL" id="KAG0142572.1"/>
    </source>
</evidence>
<evidence type="ECO:0000313" key="4">
    <source>
        <dbReference type="Proteomes" id="UP000886653"/>
    </source>
</evidence>
<feature type="region of interest" description="Disordered" evidence="1">
    <location>
        <begin position="77"/>
        <end position="98"/>
    </location>
</feature>
<proteinExistence type="predicted"/>
<keyword evidence="2" id="KW-0732">Signal</keyword>
<organism evidence="3 4">
    <name type="scientific">Cronartium quercuum f. sp. fusiforme G11</name>
    <dbReference type="NCBI Taxonomy" id="708437"/>
    <lineage>
        <taxon>Eukaryota</taxon>
        <taxon>Fungi</taxon>
        <taxon>Dikarya</taxon>
        <taxon>Basidiomycota</taxon>
        <taxon>Pucciniomycotina</taxon>
        <taxon>Pucciniomycetes</taxon>
        <taxon>Pucciniales</taxon>
        <taxon>Coleosporiaceae</taxon>
        <taxon>Cronartium</taxon>
    </lineage>
</organism>
<name>A0A9P6NBJ1_9BASI</name>
<dbReference type="EMBL" id="MU167344">
    <property type="protein sequence ID" value="KAG0142572.1"/>
    <property type="molecule type" value="Genomic_DNA"/>
</dbReference>
<comment type="caution">
    <text evidence="3">The sequence shown here is derived from an EMBL/GenBank/DDBJ whole genome shotgun (WGS) entry which is preliminary data.</text>
</comment>
<sequence>MISSASHAFLVWYFTNFLASQSSASLVPRQIPPSKEVTAQSSLVAMSNPTNTNVTTAETSFAPEPSSRWIQTGLPTSGLIRPPQTQPVTMNGNTTVTPTPPQGNARALNGKLEITQNQSVQNGGTSLISEKNAVATTGQSSISQTQTVNKPTVQWKQQYRPNGELDLPKSFRHNWWYTRNYQGLSK</sequence>
<reference evidence="3" key="1">
    <citation type="submission" date="2013-11" db="EMBL/GenBank/DDBJ databases">
        <title>Genome sequence of the fusiform rust pathogen reveals effectors for host alternation and coevolution with pine.</title>
        <authorList>
            <consortium name="DOE Joint Genome Institute"/>
            <person name="Smith K."/>
            <person name="Pendleton A."/>
            <person name="Kubisiak T."/>
            <person name="Anderson C."/>
            <person name="Salamov A."/>
            <person name="Aerts A."/>
            <person name="Riley R."/>
            <person name="Clum A."/>
            <person name="Lindquist E."/>
            <person name="Ence D."/>
            <person name="Campbell M."/>
            <person name="Kronenberg Z."/>
            <person name="Feau N."/>
            <person name="Dhillon B."/>
            <person name="Hamelin R."/>
            <person name="Burleigh J."/>
            <person name="Smith J."/>
            <person name="Yandell M."/>
            <person name="Nelson C."/>
            <person name="Grigoriev I."/>
            <person name="Davis J."/>
        </authorList>
    </citation>
    <scope>NUCLEOTIDE SEQUENCE</scope>
    <source>
        <strain evidence="3">G11</strain>
    </source>
</reference>
<keyword evidence="4" id="KW-1185">Reference proteome</keyword>
<dbReference type="AlphaFoldDB" id="A0A9P6NBJ1"/>
<feature type="signal peptide" evidence="2">
    <location>
        <begin position="1"/>
        <end position="24"/>
    </location>
</feature>